<gene>
    <name evidence="2" type="ORF">GCM10022252_02080</name>
</gene>
<dbReference type="Proteomes" id="UP001501251">
    <property type="component" value="Unassembled WGS sequence"/>
</dbReference>
<evidence type="ECO:0000313" key="2">
    <source>
        <dbReference type="EMBL" id="GAA4179934.1"/>
    </source>
</evidence>
<protein>
    <submittedName>
        <fullName evidence="2">Uncharacterized protein</fullName>
    </submittedName>
</protein>
<comment type="caution">
    <text evidence="2">The sequence shown here is derived from an EMBL/GenBank/DDBJ whole genome shotgun (WGS) entry which is preliminary data.</text>
</comment>
<accession>A0ABP8A8K1</accession>
<dbReference type="EMBL" id="BAABAQ010000001">
    <property type="protein sequence ID" value="GAA4179934.1"/>
    <property type="molecule type" value="Genomic_DNA"/>
</dbReference>
<evidence type="ECO:0000256" key="1">
    <source>
        <dbReference type="SAM" id="MobiDB-lite"/>
    </source>
</evidence>
<sequence>MLTDGDAVTRASTSTDAEGVGVGESVAEATGDGVAEAVTVTVAVAVADAPDAPGAPLPPEHAERPAARAATSRARVTFDVLFTKGTIPWVGDCLYQPRERPRRRILVSGDSPRW</sequence>
<feature type="region of interest" description="Disordered" evidence="1">
    <location>
        <begin position="49"/>
        <end position="70"/>
    </location>
</feature>
<feature type="region of interest" description="Disordered" evidence="1">
    <location>
        <begin position="1"/>
        <end position="30"/>
    </location>
</feature>
<name>A0ABP8A8K1_9ACTN</name>
<reference evidence="3" key="1">
    <citation type="journal article" date="2019" name="Int. J. Syst. Evol. Microbiol.">
        <title>The Global Catalogue of Microorganisms (GCM) 10K type strain sequencing project: providing services to taxonomists for standard genome sequencing and annotation.</title>
        <authorList>
            <consortium name="The Broad Institute Genomics Platform"/>
            <consortium name="The Broad Institute Genome Sequencing Center for Infectious Disease"/>
            <person name="Wu L."/>
            <person name="Ma J."/>
        </authorList>
    </citation>
    <scope>NUCLEOTIDE SEQUENCE [LARGE SCALE GENOMIC DNA]</scope>
    <source>
        <strain evidence="3">JCM 17388</strain>
    </source>
</reference>
<organism evidence="2 3">
    <name type="scientific">Streptosporangium oxazolinicum</name>
    <dbReference type="NCBI Taxonomy" id="909287"/>
    <lineage>
        <taxon>Bacteria</taxon>
        <taxon>Bacillati</taxon>
        <taxon>Actinomycetota</taxon>
        <taxon>Actinomycetes</taxon>
        <taxon>Streptosporangiales</taxon>
        <taxon>Streptosporangiaceae</taxon>
        <taxon>Streptosporangium</taxon>
    </lineage>
</organism>
<evidence type="ECO:0000313" key="3">
    <source>
        <dbReference type="Proteomes" id="UP001501251"/>
    </source>
</evidence>
<keyword evidence="3" id="KW-1185">Reference proteome</keyword>
<proteinExistence type="predicted"/>